<dbReference type="Proteomes" id="UP000236731">
    <property type="component" value="Unassembled WGS sequence"/>
</dbReference>
<dbReference type="Pfam" id="PF13454">
    <property type="entry name" value="NAD_binding_9"/>
    <property type="match status" value="1"/>
</dbReference>
<reference evidence="3" key="1">
    <citation type="submission" date="2016-10" db="EMBL/GenBank/DDBJ databases">
        <authorList>
            <person name="Varghese N."/>
            <person name="Submissions S."/>
        </authorList>
    </citation>
    <scope>NUCLEOTIDE SEQUENCE [LARGE SCALE GENOMIC DNA]</scope>
    <source>
        <strain evidence="3">DSM 22361</strain>
    </source>
</reference>
<accession>A0A1H5U839</accession>
<dbReference type="PANTHER" id="PTHR40254:SF1">
    <property type="entry name" value="BLR0577 PROTEIN"/>
    <property type="match status" value="1"/>
</dbReference>
<dbReference type="InterPro" id="IPR038732">
    <property type="entry name" value="HpyO/CreE_NAD-binding"/>
</dbReference>
<evidence type="ECO:0000313" key="3">
    <source>
        <dbReference type="Proteomes" id="UP000236731"/>
    </source>
</evidence>
<dbReference type="SUPFAM" id="SSF51905">
    <property type="entry name" value="FAD/NAD(P)-binding domain"/>
    <property type="match status" value="1"/>
</dbReference>
<feature type="domain" description="FAD-dependent urate hydroxylase HpyO/Asp monooxygenase CreE-like FAD/NAD(P)-binding" evidence="1">
    <location>
        <begin position="39"/>
        <end position="203"/>
    </location>
</feature>
<dbReference type="AlphaFoldDB" id="A0A1H5U839"/>
<evidence type="ECO:0000259" key="1">
    <source>
        <dbReference type="Pfam" id="PF13454"/>
    </source>
</evidence>
<gene>
    <name evidence="2" type="ORF">SAMN05421877_102207</name>
</gene>
<dbReference type="Gene3D" id="3.50.50.60">
    <property type="entry name" value="FAD/NAD(P)-binding domain"/>
    <property type="match status" value="1"/>
</dbReference>
<name>A0A1H5U839_9SPHI</name>
<organism evidence="2 3">
    <name type="scientific">Sphingobacterium lactis</name>
    <dbReference type="NCBI Taxonomy" id="797291"/>
    <lineage>
        <taxon>Bacteria</taxon>
        <taxon>Pseudomonadati</taxon>
        <taxon>Bacteroidota</taxon>
        <taxon>Sphingobacteriia</taxon>
        <taxon>Sphingobacteriales</taxon>
        <taxon>Sphingobacteriaceae</taxon>
        <taxon>Sphingobacterium</taxon>
    </lineage>
</organism>
<dbReference type="OrthoDB" id="6309046at2"/>
<proteinExistence type="predicted"/>
<dbReference type="PANTHER" id="PTHR40254">
    <property type="entry name" value="BLR0577 PROTEIN"/>
    <property type="match status" value="1"/>
</dbReference>
<dbReference type="InterPro" id="IPR036188">
    <property type="entry name" value="FAD/NAD-bd_sf"/>
</dbReference>
<dbReference type="EMBL" id="FNUT01000002">
    <property type="protein sequence ID" value="SEF71216.1"/>
    <property type="molecule type" value="Genomic_DNA"/>
</dbReference>
<dbReference type="InterPro" id="IPR052189">
    <property type="entry name" value="L-asp_N-monooxygenase_NS-form"/>
</dbReference>
<keyword evidence="3" id="KW-1185">Reference proteome</keyword>
<dbReference type="RefSeq" id="WP_103905228.1">
    <property type="nucleotide sequence ID" value="NZ_CP049246.1"/>
</dbReference>
<evidence type="ECO:0000313" key="2">
    <source>
        <dbReference type="EMBL" id="SEF71216.1"/>
    </source>
</evidence>
<sequence>MIWNSSHIDPSEVDLWLNHNILEPADIYVADLPMHYIGLVGAGPKGLFALIKFVEAYMMADSIEHVELHWFNTDKTFGTGPYFSKDIPTLFTLHDCIGNISCYSKETSERGMLKTVSLFDWLSEHSRSEDMPKRSDFCSRELFGHYLKDQLHAIIQQCPPSLHIKMLQATVDDVDRRGDNFTLSTNKGAMPFTYESVLIASGHSFSRDSYRDAQSNGSIIMEPYPLEKLDFIPARQEVAVQGIGLSFSDVALYLTEGRGGIFYKQDNEYKYLPSGFEPKLYPFSKRSLPTLPRGIFWEGHQFVPKIMDEVWMDRLRQLGRHLNFKEDILQDWNLECQIAFYEQFPDTNHFSDVEILHLIENYDREQIFSINALIDPLAYSKVPPDSHYQEFIVDLSMYCLQHSKGGELKSPMGAAIGAFREGFYKIIQLHEEIGFDEESQILFLTEWMNYFGHISFGSTRDVNEKLFCLVKDGYINFLFSDTPNVEMADDQFIISNDYISKTFDYLIDSRLTKGDLNKNNNTLLSNLCSKGMISELRLNNCATGKIDLENGKARNAYPNSILYFYGIPANGRSLFNEHLSPNLYDYARNWAQESVARISKKKYVNA</sequence>
<protein>
    <submittedName>
        <fullName evidence="2">FAD-NAD(P)-binding</fullName>
    </submittedName>
</protein>